<feature type="compositionally biased region" description="Basic and acidic residues" evidence="2">
    <location>
        <begin position="230"/>
        <end position="241"/>
    </location>
</feature>
<keyword evidence="1" id="KW-0863">Zinc-finger</keyword>
<comment type="caution">
    <text evidence="4">The sequence shown here is derived from an EMBL/GenBank/DDBJ whole genome shotgun (WGS) entry which is preliminary data.</text>
</comment>
<feature type="region of interest" description="Disordered" evidence="2">
    <location>
        <begin position="403"/>
        <end position="437"/>
    </location>
</feature>
<evidence type="ECO:0000256" key="2">
    <source>
        <dbReference type="SAM" id="MobiDB-lite"/>
    </source>
</evidence>
<sequence>MSTVINCTICLEHLSSSTFGCLNPCGHYFHQDCYNQWMATCYNKSYKNKVKCPQCNVESEGFIRSFLDLENLCVNDDVSISDDEGDEEDIDSGSEEQKQRGEPEVPEVLRDEYEEKEKDVICIDEEDHDLNRLNTLLQMATGDTVTATTLSRRVTLDGTVNANADTDTSTYAPRKRKRQRTEKQSCTSTTASSTEKSNDKNDEMERIQKKYKFLKQKMAGMKKSLQHLQQENKEQQQLKDENTTLQEQVNTLEQELQDQLYDNSKMERELDTYKQTAKRLGMENSTLKTRLNGVQEHHLTELKRHEEKLQKAKGTNMAEMKVIIDRSAKLQKENSEMLQEWQEQHYQLQELQKENASLKRQLETQARKQFENSRNEKQQKRPLSKSKMIQDVIETRREMQRIEQLDREEERRLEKKKEEQKMKMQMSRQSNRMSKAATTKLSFLKKAKAKPSIVGKSNVARVIVLELHSME</sequence>
<protein>
    <recommendedName>
        <fullName evidence="3">RING-type domain-containing protein</fullName>
    </recommendedName>
</protein>
<dbReference type="Gene3D" id="3.30.40.10">
    <property type="entry name" value="Zinc/RING finger domain, C3HC4 (zinc finger)"/>
    <property type="match status" value="1"/>
</dbReference>
<dbReference type="SUPFAM" id="SSF57850">
    <property type="entry name" value="RING/U-box"/>
    <property type="match status" value="1"/>
</dbReference>
<reference evidence="4 5" key="1">
    <citation type="journal article" date="2021" name="Sci. Rep.">
        <title>The genome of the diatom Chaetoceros tenuissimus carries an ancient integrated fragment of an extant virus.</title>
        <authorList>
            <person name="Hongo Y."/>
            <person name="Kimura K."/>
            <person name="Takaki Y."/>
            <person name="Yoshida Y."/>
            <person name="Baba S."/>
            <person name="Kobayashi G."/>
            <person name="Nagasaki K."/>
            <person name="Hano T."/>
            <person name="Tomaru Y."/>
        </authorList>
    </citation>
    <scope>NUCLEOTIDE SEQUENCE [LARGE SCALE GENOMIC DNA]</scope>
    <source>
        <strain evidence="4 5">NIES-3715</strain>
    </source>
</reference>
<feature type="region of interest" description="Disordered" evidence="2">
    <location>
        <begin position="222"/>
        <end position="241"/>
    </location>
</feature>
<dbReference type="CDD" id="cd16448">
    <property type="entry name" value="RING-H2"/>
    <property type="match status" value="1"/>
</dbReference>
<feature type="compositionally biased region" description="Acidic residues" evidence="2">
    <location>
        <begin position="80"/>
        <end position="94"/>
    </location>
</feature>
<dbReference type="EMBL" id="BLLK01000069">
    <property type="protein sequence ID" value="GFH59578.1"/>
    <property type="molecule type" value="Genomic_DNA"/>
</dbReference>
<feature type="compositionally biased region" description="Basic and acidic residues" evidence="2">
    <location>
        <begin position="95"/>
        <end position="111"/>
    </location>
</feature>
<dbReference type="AlphaFoldDB" id="A0AAD3D8A6"/>
<keyword evidence="1" id="KW-0862">Zinc</keyword>
<name>A0AAD3D8A6_9STRA</name>
<organism evidence="4 5">
    <name type="scientific">Chaetoceros tenuissimus</name>
    <dbReference type="NCBI Taxonomy" id="426638"/>
    <lineage>
        <taxon>Eukaryota</taxon>
        <taxon>Sar</taxon>
        <taxon>Stramenopiles</taxon>
        <taxon>Ochrophyta</taxon>
        <taxon>Bacillariophyta</taxon>
        <taxon>Coscinodiscophyceae</taxon>
        <taxon>Chaetocerotophycidae</taxon>
        <taxon>Chaetocerotales</taxon>
        <taxon>Chaetocerotaceae</taxon>
        <taxon>Chaetoceros</taxon>
    </lineage>
</organism>
<evidence type="ECO:0000313" key="5">
    <source>
        <dbReference type="Proteomes" id="UP001054902"/>
    </source>
</evidence>
<keyword evidence="1" id="KW-0479">Metal-binding</keyword>
<evidence type="ECO:0000259" key="3">
    <source>
        <dbReference type="PROSITE" id="PS50089"/>
    </source>
</evidence>
<feature type="compositionally biased region" description="Polar residues" evidence="2">
    <location>
        <begin position="161"/>
        <end position="171"/>
    </location>
</feature>
<dbReference type="PROSITE" id="PS50089">
    <property type="entry name" value="ZF_RING_2"/>
    <property type="match status" value="1"/>
</dbReference>
<gene>
    <name evidence="4" type="ORF">CTEN210_16054</name>
</gene>
<proteinExistence type="predicted"/>
<accession>A0AAD3D8A6</accession>
<dbReference type="GO" id="GO:0008270">
    <property type="term" value="F:zinc ion binding"/>
    <property type="evidence" value="ECO:0007669"/>
    <property type="project" value="UniProtKB-KW"/>
</dbReference>
<dbReference type="InterPro" id="IPR001841">
    <property type="entry name" value="Znf_RING"/>
</dbReference>
<dbReference type="InterPro" id="IPR013083">
    <property type="entry name" value="Znf_RING/FYVE/PHD"/>
</dbReference>
<feature type="region of interest" description="Disordered" evidence="2">
    <location>
        <begin position="161"/>
        <end position="204"/>
    </location>
</feature>
<dbReference type="SMART" id="SM00184">
    <property type="entry name" value="RING"/>
    <property type="match status" value="1"/>
</dbReference>
<feature type="compositionally biased region" description="Basic and acidic residues" evidence="2">
    <location>
        <begin position="365"/>
        <end position="379"/>
    </location>
</feature>
<dbReference type="Pfam" id="PF13639">
    <property type="entry name" value="zf-RING_2"/>
    <property type="match status" value="1"/>
</dbReference>
<feature type="compositionally biased region" description="Basic and acidic residues" evidence="2">
    <location>
        <begin position="403"/>
        <end position="422"/>
    </location>
</feature>
<keyword evidence="5" id="KW-1185">Reference proteome</keyword>
<feature type="region of interest" description="Disordered" evidence="2">
    <location>
        <begin position="80"/>
        <end position="111"/>
    </location>
</feature>
<feature type="region of interest" description="Disordered" evidence="2">
    <location>
        <begin position="365"/>
        <end position="388"/>
    </location>
</feature>
<feature type="compositionally biased region" description="Polar residues" evidence="2">
    <location>
        <begin position="184"/>
        <end position="195"/>
    </location>
</feature>
<evidence type="ECO:0000313" key="4">
    <source>
        <dbReference type="EMBL" id="GFH59578.1"/>
    </source>
</evidence>
<dbReference type="Proteomes" id="UP001054902">
    <property type="component" value="Unassembled WGS sequence"/>
</dbReference>
<evidence type="ECO:0000256" key="1">
    <source>
        <dbReference type="PROSITE-ProRule" id="PRU00175"/>
    </source>
</evidence>
<feature type="domain" description="RING-type" evidence="3">
    <location>
        <begin position="7"/>
        <end position="56"/>
    </location>
</feature>